<keyword evidence="3" id="KW-1185">Reference proteome</keyword>
<evidence type="ECO:0000313" key="3">
    <source>
        <dbReference type="Proteomes" id="UP001472866"/>
    </source>
</evidence>
<evidence type="ECO:0000256" key="1">
    <source>
        <dbReference type="SAM" id="MobiDB-lite"/>
    </source>
</evidence>
<organism evidence="2 3">
    <name type="scientific">Chloropicon roscoffensis</name>
    <dbReference type="NCBI Taxonomy" id="1461544"/>
    <lineage>
        <taxon>Eukaryota</taxon>
        <taxon>Viridiplantae</taxon>
        <taxon>Chlorophyta</taxon>
        <taxon>Chloropicophyceae</taxon>
        <taxon>Chloropicales</taxon>
        <taxon>Chloropicaceae</taxon>
        <taxon>Chloropicon</taxon>
    </lineage>
</organism>
<feature type="compositionally biased region" description="Polar residues" evidence="1">
    <location>
        <begin position="295"/>
        <end position="304"/>
    </location>
</feature>
<sequence length="304" mass="33562">MSSLLCEKRLYNVDSVETAALDVQVIGVDFPTVPFISGEVERLEYEAPKQWERRRLLALAKKARLELAKPRPKTSPYKTRPPGRKLSRSEGSASKPLVVTATERDRAQSERNLLKCSRVSLTIQKERESLTTPMQKNPRLRRERAMSAADAIAQSRPSTSHAALGGDVPSALGVSSQQQESPRPGSGGAEGSPRRSHSAKPSTGQGHIIHNLPKAKSVTHKAAQKTYKTRTSQYAERVKAVRKLQVQAHNELSARLATLNIDLNRDLGMHYQQRNQEGPMASKNMDMGSQHYVPKSSSPSAVCR</sequence>
<name>A0AAX4PD81_9CHLO</name>
<dbReference type="AlphaFoldDB" id="A0AAX4PD81"/>
<protein>
    <submittedName>
        <fullName evidence="2">Uncharacterized protein</fullName>
    </submittedName>
</protein>
<accession>A0AAX4PD81</accession>
<dbReference type="EMBL" id="CP151509">
    <property type="protein sequence ID" value="WZN64113.1"/>
    <property type="molecule type" value="Genomic_DNA"/>
</dbReference>
<feature type="region of interest" description="Disordered" evidence="1">
    <location>
        <begin position="67"/>
        <end position="111"/>
    </location>
</feature>
<feature type="region of interest" description="Disordered" evidence="1">
    <location>
        <begin position="125"/>
        <end position="230"/>
    </location>
</feature>
<feature type="compositionally biased region" description="Basic and acidic residues" evidence="1">
    <location>
        <begin position="102"/>
        <end position="111"/>
    </location>
</feature>
<gene>
    <name evidence="2" type="ORF">HKI87_09g56670</name>
</gene>
<reference evidence="2 3" key="1">
    <citation type="submission" date="2024-03" db="EMBL/GenBank/DDBJ databases">
        <title>Complete genome sequence of the green alga Chloropicon roscoffensis RCC1871.</title>
        <authorList>
            <person name="Lemieux C."/>
            <person name="Pombert J.-F."/>
            <person name="Otis C."/>
            <person name="Turmel M."/>
        </authorList>
    </citation>
    <scope>NUCLEOTIDE SEQUENCE [LARGE SCALE GENOMIC DNA]</scope>
    <source>
        <strain evidence="2 3">RCC1871</strain>
    </source>
</reference>
<evidence type="ECO:0000313" key="2">
    <source>
        <dbReference type="EMBL" id="WZN64113.1"/>
    </source>
</evidence>
<feature type="region of interest" description="Disordered" evidence="1">
    <location>
        <begin position="279"/>
        <end position="304"/>
    </location>
</feature>
<proteinExistence type="predicted"/>
<dbReference type="Proteomes" id="UP001472866">
    <property type="component" value="Chromosome 09"/>
</dbReference>